<dbReference type="RefSeq" id="WP_175528298.1">
    <property type="nucleotide sequence ID" value="NZ_FNNE01000003.1"/>
</dbReference>
<sequence>MDSHPVQKSKKRTELRADFRLAGRALVVLEVESDDPGAGQGGRTISADTRDLSAGGVRIETKVPVTVGALLAAKVQLNPSQPFHELAVDVMWCERVKSVQGCWQVGLKVVSSDTQAFLSWVDAVALALADA</sequence>
<dbReference type="EMBL" id="FNNE01000003">
    <property type="protein sequence ID" value="SDW63314.1"/>
    <property type="molecule type" value="Genomic_DNA"/>
</dbReference>
<evidence type="ECO:0000313" key="2">
    <source>
        <dbReference type="EMBL" id="SDW63314.1"/>
    </source>
</evidence>
<dbReference type="STRING" id="488533.SAMN04487960_103334"/>
<dbReference type="AlphaFoldDB" id="A0A1H2V5V2"/>
<dbReference type="Pfam" id="PF07238">
    <property type="entry name" value="PilZ"/>
    <property type="match status" value="1"/>
</dbReference>
<dbReference type="Gene3D" id="2.40.10.220">
    <property type="entry name" value="predicted glycosyltransferase like domains"/>
    <property type="match status" value="1"/>
</dbReference>
<dbReference type="SUPFAM" id="SSF141371">
    <property type="entry name" value="PilZ domain-like"/>
    <property type="match status" value="1"/>
</dbReference>
<organism evidence="2 3">
    <name type="scientific">Marinobacter mobilis</name>
    <dbReference type="NCBI Taxonomy" id="488533"/>
    <lineage>
        <taxon>Bacteria</taxon>
        <taxon>Pseudomonadati</taxon>
        <taxon>Pseudomonadota</taxon>
        <taxon>Gammaproteobacteria</taxon>
        <taxon>Pseudomonadales</taxon>
        <taxon>Marinobacteraceae</taxon>
        <taxon>Marinobacter</taxon>
    </lineage>
</organism>
<accession>A0A1H2V5V2</accession>
<evidence type="ECO:0000259" key="1">
    <source>
        <dbReference type="Pfam" id="PF07238"/>
    </source>
</evidence>
<reference evidence="2 3" key="1">
    <citation type="submission" date="2016-10" db="EMBL/GenBank/DDBJ databases">
        <authorList>
            <person name="de Groot N.N."/>
        </authorList>
    </citation>
    <scope>NUCLEOTIDE SEQUENCE [LARGE SCALE GENOMIC DNA]</scope>
    <source>
        <strain evidence="2 3">CGMCC 1.7059</strain>
    </source>
</reference>
<dbReference type="Proteomes" id="UP000199675">
    <property type="component" value="Unassembled WGS sequence"/>
</dbReference>
<name>A0A1H2V5V2_9GAMM</name>
<keyword evidence="3" id="KW-1185">Reference proteome</keyword>
<evidence type="ECO:0000313" key="3">
    <source>
        <dbReference type="Proteomes" id="UP000199675"/>
    </source>
</evidence>
<dbReference type="InterPro" id="IPR009875">
    <property type="entry name" value="PilZ_domain"/>
</dbReference>
<dbReference type="GO" id="GO:0035438">
    <property type="term" value="F:cyclic-di-GMP binding"/>
    <property type="evidence" value="ECO:0007669"/>
    <property type="project" value="InterPro"/>
</dbReference>
<gene>
    <name evidence="2" type="ORF">SAMN04487960_103334</name>
</gene>
<feature type="domain" description="PilZ" evidence="1">
    <location>
        <begin position="40"/>
        <end position="111"/>
    </location>
</feature>
<proteinExistence type="predicted"/>
<protein>
    <submittedName>
        <fullName evidence="2">PilZ domain-containing protein</fullName>
    </submittedName>
</protein>